<keyword evidence="1" id="KW-0812">Transmembrane</keyword>
<reference evidence="2 3" key="1">
    <citation type="submission" date="2020-02" db="EMBL/GenBank/DDBJ databases">
        <title>Draft genome sequence of Limisphaera ngatamarikiensis NGM72.4T, a thermophilic Verrucomicrobia grouped in subdivision 3.</title>
        <authorList>
            <person name="Carere C.R."/>
            <person name="Steen J."/>
            <person name="Hugenholtz P."/>
            <person name="Stott M.B."/>
        </authorList>
    </citation>
    <scope>NUCLEOTIDE SEQUENCE [LARGE SCALE GENOMIC DNA]</scope>
    <source>
        <strain evidence="2 3">NGM72.4</strain>
    </source>
</reference>
<dbReference type="RefSeq" id="WP_165107245.1">
    <property type="nucleotide sequence ID" value="NZ_JAAKYA010000052.1"/>
</dbReference>
<dbReference type="AlphaFoldDB" id="A0A6M1RNQ8"/>
<protein>
    <recommendedName>
        <fullName evidence="4">DUF3106 domain-containing protein</fullName>
    </recommendedName>
</protein>
<accession>A0A6M1RNQ8</accession>
<dbReference type="EMBL" id="JAAKYA010000052">
    <property type="protein sequence ID" value="NGO39303.1"/>
    <property type="molecule type" value="Genomic_DNA"/>
</dbReference>
<sequence length="224" mass="25773">METNPGSFLARLARPDYLWNRMNRRIRTWFCGAAALLAVWGLALTLYHGFDRQKVTADRIRQWMESTDLARLQGRDRAHALQQLADWINALPFEERRRLRLSGLWTNWFAAMTEAERAAFLDATLPTGMEQMLSAFEELPPDRRQRMLRDALRRLQEAATDLGNEVVAPPPGWSEELQRQVAVHGLRAFYARSSAQTKAELAPVLEEIQRLMQSGRWMRGGGQP</sequence>
<keyword evidence="1" id="KW-1133">Transmembrane helix</keyword>
<keyword evidence="1" id="KW-0472">Membrane</keyword>
<name>A0A6M1RNQ8_9BACT</name>
<evidence type="ECO:0000313" key="2">
    <source>
        <dbReference type="EMBL" id="NGO39303.1"/>
    </source>
</evidence>
<evidence type="ECO:0000256" key="1">
    <source>
        <dbReference type="SAM" id="Phobius"/>
    </source>
</evidence>
<dbReference type="Proteomes" id="UP000477311">
    <property type="component" value="Unassembled WGS sequence"/>
</dbReference>
<proteinExistence type="predicted"/>
<organism evidence="2 3">
    <name type="scientific">Limisphaera ngatamarikiensis</name>
    <dbReference type="NCBI Taxonomy" id="1324935"/>
    <lineage>
        <taxon>Bacteria</taxon>
        <taxon>Pseudomonadati</taxon>
        <taxon>Verrucomicrobiota</taxon>
        <taxon>Verrucomicrobiia</taxon>
        <taxon>Limisphaerales</taxon>
        <taxon>Limisphaeraceae</taxon>
        <taxon>Limisphaera</taxon>
    </lineage>
</organism>
<feature type="transmembrane region" description="Helical" evidence="1">
    <location>
        <begin position="29"/>
        <end position="50"/>
    </location>
</feature>
<evidence type="ECO:0008006" key="4">
    <source>
        <dbReference type="Google" id="ProtNLM"/>
    </source>
</evidence>
<gene>
    <name evidence="2" type="ORF">G4L39_07810</name>
</gene>
<keyword evidence="3" id="KW-1185">Reference proteome</keyword>
<evidence type="ECO:0000313" key="3">
    <source>
        <dbReference type="Proteomes" id="UP000477311"/>
    </source>
</evidence>
<comment type="caution">
    <text evidence="2">The sequence shown here is derived from an EMBL/GenBank/DDBJ whole genome shotgun (WGS) entry which is preliminary data.</text>
</comment>